<evidence type="ECO:0000256" key="3">
    <source>
        <dbReference type="ARBA" id="ARBA00022729"/>
    </source>
</evidence>
<dbReference type="GO" id="GO:0005737">
    <property type="term" value="C:cytoplasm"/>
    <property type="evidence" value="ECO:0007669"/>
    <property type="project" value="TreeGrafter"/>
</dbReference>
<feature type="domain" description="VWFA" evidence="4">
    <location>
        <begin position="111"/>
        <end position="231"/>
    </location>
</feature>
<dbReference type="AlphaFoldDB" id="A0A1E3G0W2"/>
<comment type="subcellular location">
    <subcellularLocation>
        <location evidence="1">Secreted</location>
    </subcellularLocation>
</comment>
<keyword evidence="3" id="KW-0732">Signal</keyword>
<sequence length="345" mass="38052">MRKTFIAISTILVTLLFLYSCSDIPRVPLNIPPDPTGTTKPNTSGYSTLNISGVLDKGGLLVPLTVPDFNKVRITLPGVEDATIEHFRVFEDNREQGFVLYKESTARKKIDIAVVIDVTGSMGYSITGVKNSVISFANALKSSGMDVKIAIVPFDDYVPSNDKKYDPRFLNLSDPETAKNYVATLSAYGGDDTPENPYDAIMFAAREVSWRTGSQRHIILITDAPAHYNGDGSSVSTWKKETMLPHLIGYFIVHGAFVPDWYNPGATNFSVPDDPREICQKTGGLIKYTDSYGNVDLNALGIVEYVASSWIIVFESDSPSATHTIEVFFTKGADKRYLKLENVTY</sequence>
<dbReference type="RefSeq" id="WP_069293726.1">
    <property type="nucleotide sequence ID" value="NZ_CP140110.1"/>
</dbReference>
<dbReference type="CDD" id="cd00198">
    <property type="entry name" value="vWFA"/>
    <property type="match status" value="1"/>
</dbReference>
<keyword evidence="6" id="KW-1185">Reference proteome</keyword>
<keyword evidence="2" id="KW-0964">Secreted</keyword>
<proteinExistence type="predicted"/>
<dbReference type="InterPro" id="IPR056861">
    <property type="entry name" value="HMCN1-like_VWA"/>
</dbReference>
<evidence type="ECO:0000256" key="2">
    <source>
        <dbReference type="ARBA" id="ARBA00022525"/>
    </source>
</evidence>
<dbReference type="PANTHER" id="PTHR47763">
    <property type="entry name" value="ALPHA-PROTEIN KINASE VWKA"/>
    <property type="match status" value="1"/>
</dbReference>
<gene>
    <name evidence="5" type="ORF">A4H02_08350</name>
</gene>
<dbReference type="InterPro" id="IPR052969">
    <property type="entry name" value="Thr-specific_kinase-like"/>
</dbReference>
<organism evidence="5 6">
    <name type="scientific">Fervidobacterium thailandense</name>
    <dbReference type="NCBI Taxonomy" id="1008305"/>
    <lineage>
        <taxon>Bacteria</taxon>
        <taxon>Thermotogati</taxon>
        <taxon>Thermotogota</taxon>
        <taxon>Thermotogae</taxon>
        <taxon>Thermotogales</taxon>
        <taxon>Fervidobacteriaceae</taxon>
        <taxon>Fervidobacterium</taxon>
    </lineage>
</organism>
<dbReference type="Proteomes" id="UP000094570">
    <property type="component" value="Unassembled WGS sequence"/>
</dbReference>
<evidence type="ECO:0000313" key="6">
    <source>
        <dbReference type="Proteomes" id="UP000094570"/>
    </source>
</evidence>
<dbReference type="Gene3D" id="3.40.50.410">
    <property type="entry name" value="von Willebrand factor, type A domain"/>
    <property type="match status" value="1"/>
</dbReference>
<dbReference type="SUPFAM" id="SSF53300">
    <property type="entry name" value="vWA-like"/>
    <property type="match status" value="1"/>
</dbReference>
<evidence type="ECO:0000256" key="1">
    <source>
        <dbReference type="ARBA" id="ARBA00004613"/>
    </source>
</evidence>
<dbReference type="Pfam" id="PF25106">
    <property type="entry name" value="VWA_4"/>
    <property type="match status" value="1"/>
</dbReference>
<dbReference type="PROSITE" id="PS51257">
    <property type="entry name" value="PROKAR_LIPOPROTEIN"/>
    <property type="match status" value="1"/>
</dbReference>
<dbReference type="EMBL" id="LWAF01000016">
    <property type="protein sequence ID" value="ODN29867.1"/>
    <property type="molecule type" value="Genomic_DNA"/>
</dbReference>
<evidence type="ECO:0000259" key="4">
    <source>
        <dbReference type="PROSITE" id="PS50234"/>
    </source>
</evidence>
<evidence type="ECO:0000313" key="5">
    <source>
        <dbReference type="EMBL" id="ODN29867.1"/>
    </source>
</evidence>
<protein>
    <recommendedName>
        <fullName evidence="4">VWFA domain-containing protein</fullName>
    </recommendedName>
</protein>
<dbReference type="STRING" id="1008305.A4H02_08350"/>
<dbReference type="PROSITE" id="PS50234">
    <property type="entry name" value="VWFA"/>
    <property type="match status" value="1"/>
</dbReference>
<reference evidence="6" key="1">
    <citation type="submission" date="2016-04" db="EMBL/GenBank/DDBJ databases">
        <title>The genome sequence project of a novel Fervidobacterium isolate from a hot spring in Thailand.</title>
        <authorList>
            <person name="Gonzalez J.M."/>
            <person name="Cuecas A."/>
            <person name="Kanoksilapatham W."/>
        </authorList>
    </citation>
    <scope>NUCLEOTIDE SEQUENCE [LARGE SCALE GENOMIC DNA]</scope>
    <source>
        <strain evidence="6">FC2004</strain>
    </source>
</reference>
<name>A0A1E3G0W2_9BACT</name>
<dbReference type="OrthoDB" id="46632at2"/>
<dbReference type="GO" id="GO:0004674">
    <property type="term" value="F:protein serine/threonine kinase activity"/>
    <property type="evidence" value="ECO:0007669"/>
    <property type="project" value="TreeGrafter"/>
</dbReference>
<comment type="caution">
    <text evidence="5">The sequence shown here is derived from an EMBL/GenBank/DDBJ whole genome shotgun (WGS) entry which is preliminary data.</text>
</comment>
<dbReference type="PANTHER" id="PTHR47763:SF1">
    <property type="entry name" value="DUF659 DOMAIN-CONTAINING PROTEIN"/>
    <property type="match status" value="1"/>
</dbReference>
<dbReference type="InterPro" id="IPR002035">
    <property type="entry name" value="VWF_A"/>
</dbReference>
<accession>A0A1E3G0W2</accession>
<dbReference type="InterPro" id="IPR036465">
    <property type="entry name" value="vWFA_dom_sf"/>
</dbReference>